<proteinExistence type="predicted"/>
<feature type="compositionally biased region" description="Polar residues" evidence="1">
    <location>
        <begin position="124"/>
        <end position="139"/>
    </location>
</feature>
<protein>
    <submittedName>
        <fullName evidence="2">Uncharacterized protein</fullName>
    </submittedName>
</protein>
<evidence type="ECO:0000256" key="1">
    <source>
        <dbReference type="SAM" id="MobiDB-lite"/>
    </source>
</evidence>
<comment type="caution">
    <text evidence="2">The sequence shown here is derived from an EMBL/GenBank/DDBJ whole genome shotgun (WGS) entry which is preliminary data.</text>
</comment>
<gene>
    <name evidence="2" type="ORF">LIER_35142</name>
</gene>
<sequence length="139" mass="14868">MNQGGPECMDKTKIFEVKPLRCLSPVFPSPPGMSSVPNSQASSPFFFVPPSGPFPPGVAPIYPFMESNDRQRRGEPFGNTTSSPVPLNAVRATGSANGGKGRGKRGRPRKVPVGKIGDGGGYSDTMNQSDQYVNDFQMM</sequence>
<dbReference type="AlphaFoldDB" id="A0AAV3NL77"/>
<dbReference type="EMBL" id="BAABME010015186">
    <property type="protein sequence ID" value="GAA0139846.1"/>
    <property type="molecule type" value="Genomic_DNA"/>
</dbReference>
<feature type="compositionally biased region" description="Basic residues" evidence="1">
    <location>
        <begin position="101"/>
        <end position="112"/>
    </location>
</feature>
<keyword evidence="3" id="KW-1185">Reference proteome</keyword>
<feature type="region of interest" description="Disordered" evidence="1">
    <location>
        <begin position="68"/>
        <end position="139"/>
    </location>
</feature>
<organism evidence="2 3">
    <name type="scientific">Lithospermum erythrorhizon</name>
    <name type="common">Purple gromwell</name>
    <name type="synonym">Lithospermum officinale var. erythrorhizon</name>
    <dbReference type="NCBI Taxonomy" id="34254"/>
    <lineage>
        <taxon>Eukaryota</taxon>
        <taxon>Viridiplantae</taxon>
        <taxon>Streptophyta</taxon>
        <taxon>Embryophyta</taxon>
        <taxon>Tracheophyta</taxon>
        <taxon>Spermatophyta</taxon>
        <taxon>Magnoliopsida</taxon>
        <taxon>eudicotyledons</taxon>
        <taxon>Gunneridae</taxon>
        <taxon>Pentapetalae</taxon>
        <taxon>asterids</taxon>
        <taxon>lamiids</taxon>
        <taxon>Boraginales</taxon>
        <taxon>Boraginaceae</taxon>
        <taxon>Boraginoideae</taxon>
        <taxon>Lithospermeae</taxon>
        <taxon>Lithospermum</taxon>
    </lineage>
</organism>
<evidence type="ECO:0000313" key="3">
    <source>
        <dbReference type="Proteomes" id="UP001454036"/>
    </source>
</evidence>
<name>A0AAV3NL77_LITER</name>
<reference evidence="2 3" key="1">
    <citation type="submission" date="2024-01" db="EMBL/GenBank/DDBJ databases">
        <title>The complete chloroplast genome sequence of Lithospermum erythrorhizon: insights into the phylogenetic relationship among Boraginaceae species and the maternal lineages of purple gromwells.</title>
        <authorList>
            <person name="Okada T."/>
            <person name="Watanabe K."/>
        </authorList>
    </citation>
    <scope>NUCLEOTIDE SEQUENCE [LARGE SCALE GENOMIC DNA]</scope>
</reference>
<dbReference type="Proteomes" id="UP001454036">
    <property type="component" value="Unassembled WGS sequence"/>
</dbReference>
<evidence type="ECO:0000313" key="2">
    <source>
        <dbReference type="EMBL" id="GAA0139846.1"/>
    </source>
</evidence>
<accession>A0AAV3NL77</accession>